<comment type="function">
    <text evidence="2">An aminoacyl-tRNA editing enzyme that deacylates mischarged D-aminoacyl-tRNAs. Also deacylates mischarged glycyl-tRNA(Ala), protecting cells against glycine mischarging by AlaRS. Acts via tRNA-based rather than protein-based catalysis; rejects L-amino acids rather than detecting D-amino acids in the active site. By recycling D-aminoacyl-tRNA to D-amino acids and free tRNA molecules, this enzyme counteracts the toxicity associated with the formation of D-aminoacyl-tRNA entities in vivo and helps enforce protein L-homochirality.</text>
</comment>
<comment type="catalytic activity">
    <reaction evidence="2">
        <text>glycyl-tRNA(Ala) + H2O = tRNA(Ala) + glycine + H(+)</text>
        <dbReference type="Rhea" id="RHEA:53744"/>
        <dbReference type="Rhea" id="RHEA-COMP:9657"/>
        <dbReference type="Rhea" id="RHEA-COMP:13640"/>
        <dbReference type="ChEBI" id="CHEBI:15377"/>
        <dbReference type="ChEBI" id="CHEBI:15378"/>
        <dbReference type="ChEBI" id="CHEBI:57305"/>
        <dbReference type="ChEBI" id="CHEBI:78442"/>
        <dbReference type="ChEBI" id="CHEBI:78522"/>
    </reaction>
</comment>
<dbReference type="AlphaFoldDB" id="A0A1F7X7B9"/>
<keyword evidence="2" id="KW-0378">Hydrolase</keyword>
<dbReference type="GO" id="GO:0005737">
    <property type="term" value="C:cytoplasm"/>
    <property type="evidence" value="ECO:0007669"/>
    <property type="project" value="UniProtKB-SubCell"/>
</dbReference>
<protein>
    <recommendedName>
        <fullName evidence="2">D-aminoacyl-tRNA deacylase</fullName>
        <shortName evidence="2">DTD</shortName>
        <ecNumber evidence="2">3.1.1.96</ecNumber>
    </recommendedName>
    <alternativeName>
        <fullName evidence="2">Gly-tRNA(Ala) deacylase</fullName>
        <ecNumber evidence="2">3.1.1.-</ecNumber>
    </alternativeName>
</protein>
<gene>
    <name evidence="2" type="primary">dtd</name>
    <name evidence="3" type="ORF">A2159_03220</name>
</gene>
<dbReference type="PANTHER" id="PTHR10472">
    <property type="entry name" value="D-TYROSYL-TRNA TYR DEACYLASE"/>
    <property type="match status" value="1"/>
</dbReference>
<dbReference type="GO" id="GO:0000049">
    <property type="term" value="F:tRNA binding"/>
    <property type="evidence" value="ECO:0007669"/>
    <property type="project" value="UniProtKB-UniRule"/>
</dbReference>
<organism evidence="3 4">
    <name type="scientific">Candidatus Woesebacteria bacterium RBG_13_34_9</name>
    <dbReference type="NCBI Taxonomy" id="1802477"/>
    <lineage>
        <taxon>Bacteria</taxon>
        <taxon>Candidatus Woeseibacteriota</taxon>
    </lineage>
</organism>
<evidence type="ECO:0000256" key="1">
    <source>
        <dbReference type="ARBA" id="ARBA00009673"/>
    </source>
</evidence>
<comment type="domain">
    <text evidence="2">A Gly-cisPro motif from one monomer fits into the active site of the other monomer to allow specific chiral rejection of L-amino acids.</text>
</comment>
<dbReference type="Proteomes" id="UP000179219">
    <property type="component" value="Unassembled WGS sequence"/>
</dbReference>
<dbReference type="FunFam" id="3.50.80.10:FF:000001">
    <property type="entry name" value="D-aminoacyl-tRNA deacylase"/>
    <property type="match status" value="1"/>
</dbReference>
<keyword evidence="2" id="KW-0820">tRNA-binding</keyword>
<feature type="short sequence motif" description="Gly-cisPro motif, important for rejection of L-amino acids" evidence="2">
    <location>
        <begin position="139"/>
        <end position="140"/>
    </location>
</feature>
<reference evidence="3 4" key="1">
    <citation type="journal article" date="2016" name="Nat. Commun.">
        <title>Thousands of microbial genomes shed light on interconnected biogeochemical processes in an aquifer system.</title>
        <authorList>
            <person name="Anantharaman K."/>
            <person name="Brown C.T."/>
            <person name="Hug L.A."/>
            <person name="Sharon I."/>
            <person name="Castelle C.J."/>
            <person name="Probst A.J."/>
            <person name="Thomas B.C."/>
            <person name="Singh A."/>
            <person name="Wilkins M.J."/>
            <person name="Karaoz U."/>
            <person name="Brodie E.L."/>
            <person name="Williams K.H."/>
            <person name="Hubbard S.S."/>
            <person name="Banfield J.F."/>
        </authorList>
    </citation>
    <scope>NUCLEOTIDE SEQUENCE [LARGE SCALE GENOMIC DNA]</scope>
</reference>
<keyword evidence="2" id="KW-0963">Cytoplasm</keyword>
<dbReference type="EMBL" id="MGFP01000004">
    <property type="protein sequence ID" value="OGM10609.1"/>
    <property type="molecule type" value="Genomic_DNA"/>
</dbReference>
<dbReference type="EC" id="3.1.1.96" evidence="2"/>
<dbReference type="GO" id="GO:0106026">
    <property type="term" value="F:Gly-tRNA(Ala) deacylase activity"/>
    <property type="evidence" value="ECO:0007669"/>
    <property type="project" value="UniProtKB-UniRule"/>
</dbReference>
<evidence type="ECO:0000313" key="4">
    <source>
        <dbReference type="Proteomes" id="UP000179219"/>
    </source>
</evidence>
<dbReference type="PANTHER" id="PTHR10472:SF5">
    <property type="entry name" value="D-AMINOACYL-TRNA DEACYLASE 1"/>
    <property type="match status" value="1"/>
</dbReference>
<dbReference type="Pfam" id="PF02580">
    <property type="entry name" value="Tyr_Deacylase"/>
    <property type="match status" value="1"/>
</dbReference>
<dbReference type="SUPFAM" id="SSF69500">
    <property type="entry name" value="DTD-like"/>
    <property type="match status" value="1"/>
</dbReference>
<keyword evidence="2" id="KW-0694">RNA-binding</keyword>
<dbReference type="HAMAP" id="MF_00518">
    <property type="entry name" value="Deacylase_Dtd"/>
    <property type="match status" value="1"/>
</dbReference>
<dbReference type="InterPro" id="IPR003732">
    <property type="entry name" value="Daa-tRNA_deacyls_DTD"/>
</dbReference>
<evidence type="ECO:0000256" key="2">
    <source>
        <dbReference type="HAMAP-Rule" id="MF_00518"/>
    </source>
</evidence>
<comment type="subcellular location">
    <subcellularLocation>
        <location evidence="2">Cytoplasm</location>
    </subcellularLocation>
</comment>
<sequence>MKLVVQRVNHAKVVSVKNSKILGKIDKGLFVLLGVGRDDDEKKAETLAQKLSKLRIISDEKGKMNLSILDSNGQILVVSQFTLYADTSGGNRPSFIDAAEPVHARKLYEHFIKCLISLGINVRTGSFGDYMRISLELDGPVTINLIS</sequence>
<dbReference type="EC" id="3.1.1.-" evidence="2"/>
<dbReference type="GO" id="GO:0051500">
    <property type="term" value="F:D-tyrosyl-tRNA(Tyr) deacylase activity"/>
    <property type="evidence" value="ECO:0007669"/>
    <property type="project" value="TreeGrafter"/>
</dbReference>
<comment type="similarity">
    <text evidence="1 2">Belongs to the DTD family.</text>
</comment>
<comment type="catalytic activity">
    <reaction evidence="2">
        <text>a D-aminoacyl-tRNA + H2O = a tRNA + a D-alpha-amino acid + H(+)</text>
        <dbReference type="Rhea" id="RHEA:13953"/>
        <dbReference type="Rhea" id="RHEA-COMP:10123"/>
        <dbReference type="Rhea" id="RHEA-COMP:10124"/>
        <dbReference type="ChEBI" id="CHEBI:15377"/>
        <dbReference type="ChEBI" id="CHEBI:15378"/>
        <dbReference type="ChEBI" id="CHEBI:59871"/>
        <dbReference type="ChEBI" id="CHEBI:78442"/>
        <dbReference type="ChEBI" id="CHEBI:79333"/>
        <dbReference type="EC" id="3.1.1.96"/>
    </reaction>
</comment>
<dbReference type="InterPro" id="IPR023509">
    <property type="entry name" value="DTD-like_sf"/>
</dbReference>
<name>A0A1F7X7B9_9BACT</name>
<dbReference type="Gene3D" id="3.50.80.10">
    <property type="entry name" value="D-tyrosyl-tRNA(Tyr) deacylase"/>
    <property type="match status" value="1"/>
</dbReference>
<proteinExistence type="inferred from homology"/>
<comment type="subunit">
    <text evidence="2">Homodimer.</text>
</comment>
<dbReference type="NCBIfam" id="TIGR00256">
    <property type="entry name" value="D-aminoacyl-tRNA deacylase"/>
    <property type="match status" value="1"/>
</dbReference>
<dbReference type="GO" id="GO:0043908">
    <property type="term" value="F:Ser(Gly)-tRNA(Ala) hydrolase activity"/>
    <property type="evidence" value="ECO:0007669"/>
    <property type="project" value="UniProtKB-UniRule"/>
</dbReference>
<comment type="caution">
    <text evidence="3">The sequence shown here is derived from an EMBL/GenBank/DDBJ whole genome shotgun (WGS) entry which is preliminary data.</text>
</comment>
<evidence type="ECO:0000313" key="3">
    <source>
        <dbReference type="EMBL" id="OGM10609.1"/>
    </source>
</evidence>
<dbReference type="GO" id="GO:0019478">
    <property type="term" value="P:D-amino acid catabolic process"/>
    <property type="evidence" value="ECO:0007669"/>
    <property type="project" value="UniProtKB-UniRule"/>
</dbReference>
<accession>A0A1F7X7B9</accession>